<dbReference type="Proteomes" id="UP000231564">
    <property type="component" value="Chromosome MARIT"/>
</dbReference>
<dbReference type="EMBL" id="LT634361">
    <property type="protein sequence ID" value="SFZ80349.1"/>
    <property type="molecule type" value="Genomic_DNA"/>
</dbReference>
<name>A0A2H1E6P7_9FLAO</name>
<dbReference type="GeneID" id="47724628"/>
<proteinExistence type="predicted"/>
<dbReference type="KEGG" id="tmar:MARIT_0447"/>
<organism evidence="1 2">
    <name type="scientific">Tenacibaculum maritimum NCIMB 2154</name>
    <dbReference type="NCBI Taxonomy" id="1349785"/>
    <lineage>
        <taxon>Bacteria</taxon>
        <taxon>Pseudomonadati</taxon>
        <taxon>Bacteroidota</taxon>
        <taxon>Flavobacteriia</taxon>
        <taxon>Flavobacteriales</taxon>
        <taxon>Flavobacteriaceae</taxon>
        <taxon>Tenacibaculum</taxon>
    </lineage>
</organism>
<gene>
    <name evidence="1" type="ORF">MARIT_0447</name>
</gene>
<dbReference type="AlphaFoldDB" id="A0A2H1E6P7"/>
<evidence type="ECO:0000313" key="1">
    <source>
        <dbReference type="EMBL" id="SFZ80349.1"/>
    </source>
</evidence>
<dbReference type="RefSeq" id="WP_157926165.1">
    <property type="nucleotide sequence ID" value="NZ_CP138495.1"/>
</dbReference>
<sequence length="47" mass="5637">MNTNFRNRLKIVKEEKNLKHKDLEVSLDYLAGNTDLEMTDKPIYRIK</sequence>
<reference evidence="1 2" key="1">
    <citation type="submission" date="2016-11" db="EMBL/GenBank/DDBJ databases">
        <authorList>
            <person name="Jaros S."/>
            <person name="Januszkiewicz K."/>
            <person name="Wedrychowicz H."/>
        </authorList>
    </citation>
    <scope>NUCLEOTIDE SEQUENCE [LARGE SCALE GENOMIC DNA]</scope>
    <source>
        <strain evidence="1">NCIMB 2154T</strain>
    </source>
</reference>
<protein>
    <submittedName>
        <fullName evidence="1">Uncharacterized protein</fullName>
    </submittedName>
</protein>
<evidence type="ECO:0000313" key="2">
    <source>
        <dbReference type="Proteomes" id="UP000231564"/>
    </source>
</evidence>
<keyword evidence="2" id="KW-1185">Reference proteome</keyword>
<accession>A0A2H1E6P7</accession>